<evidence type="ECO:0000256" key="7">
    <source>
        <dbReference type="ARBA" id="ARBA00022989"/>
    </source>
</evidence>
<feature type="transmembrane region" description="Helical" evidence="10">
    <location>
        <begin position="67"/>
        <end position="88"/>
    </location>
</feature>
<comment type="caution">
    <text evidence="13">The sequence shown here is derived from an EMBL/GenBank/DDBJ whole genome shotgun (WGS) entry which is preliminary data.</text>
</comment>
<dbReference type="CDD" id="cd18580">
    <property type="entry name" value="ABC_6TM_ABCC_D2"/>
    <property type="match status" value="1"/>
</dbReference>
<dbReference type="PANTHER" id="PTHR24223:SF399">
    <property type="entry name" value="ABC TRANSPORTER ATNG"/>
    <property type="match status" value="1"/>
</dbReference>
<feature type="transmembrane region" description="Helical" evidence="10">
    <location>
        <begin position="494"/>
        <end position="518"/>
    </location>
</feature>
<evidence type="ECO:0000256" key="6">
    <source>
        <dbReference type="ARBA" id="ARBA00022840"/>
    </source>
</evidence>
<keyword evidence="4 10" id="KW-0812">Transmembrane</keyword>
<feature type="transmembrane region" description="Helical" evidence="10">
    <location>
        <begin position="1119"/>
        <end position="1140"/>
    </location>
</feature>
<evidence type="ECO:0000256" key="10">
    <source>
        <dbReference type="SAM" id="Phobius"/>
    </source>
</evidence>
<feature type="domain" description="ABC transporter" evidence="11">
    <location>
        <begin position="619"/>
        <end position="846"/>
    </location>
</feature>
<dbReference type="Pfam" id="PF24357">
    <property type="entry name" value="TMD0_ABC"/>
    <property type="match status" value="1"/>
</dbReference>
<dbReference type="InterPro" id="IPR050173">
    <property type="entry name" value="ABC_transporter_C-like"/>
</dbReference>
<dbReference type="InterPro" id="IPR017871">
    <property type="entry name" value="ABC_transporter-like_CS"/>
</dbReference>
<dbReference type="InterPro" id="IPR036640">
    <property type="entry name" value="ABC1_TM_sf"/>
</dbReference>
<dbReference type="GO" id="GO:0016887">
    <property type="term" value="F:ATP hydrolysis activity"/>
    <property type="evidence" value="ECO:0007669"/>
    <property type="project" value="InterPro"/>
</dbReference>
<feature type="transmembrane region" description="Helical" evidence="10">
    <location>
        <begin position="100"/>
        <end position="119"/>
    </location>
</feature>
<organism evidence="13 14">
    <name type="scientific">Metarhizium rileyi (strain RCEF 4871)</name>
    <name type="common">Nomuraea rileyi</name>
    <dbReference type="NCBI Taxonomy" id="1649241"/>
    <lineage>
        <taxon>Eukaryota</taxon>
        <taxon>Fungi</taxon>
        <taxon>Dikarya</taxon>
        <taxon>Ascomycota</taxon>
        <taxon>Pezizomycotina</taxon>
        <taxon>Sordariomycetes</taxon>
        <taxon>Hypocreomycetidae</taxon>
        <taxon>Hypocreales</taxon>
        <taxon>Clavicipitaceae</taxon>
        <taxon>Metarhizium</taxon>
    </lineage>
</organism>
<evidence type="ECO:0000256" key="4">
    <source>
        <dbReference type="ARBA" id="ARBA00022692"/>
    </source>
</evidence>
<dbReference type="PROSITE" id="PS00211">
    <property type="entry name" value="ABC_TRANSPORTER_1"/>
    <property type="match status" value="2"/>
</dbReference>
<feature type="transmembrane region" description="Helical" evidence="10">
    <location>
        <begin position="937"/>
        <end position="959"/>
    </location>
</feature>
<keyword evidence="2" id="KW-0813">Transport</keyword>
<feature type="transmembrane region" description="Helical" evidence="10">
    <location>
        <begin position="34"/>
        <end position="55"/>
    </location>
</feature>
<feature type="transmembrane region" description="Helical" evidence="10">
    <location>
        <begin position="412"/>
        <end position="430"/>
    </location>
</feature>
<dbReference type="SUPFAM" id="SSF52540">
    <property type="entry name" value="P-loop containing nucleoside triphosphate hydrolases"/>
    <property type="match status" value="2"/>
</dbReference>
<dbReference type="PROSITE" id="PS50929">
    <property type="entry name" value="ABC_TM1F"/>
    <property type="match status" value="2"/>
</dbReference>
<dbReference type="Gene3D" id="3.40.50.300">
    <property type="entry name" value="P-loop containing nucleotide triphosphate hydrolases"/>
    <property type="match status" value="2"/>
</dbReference>
<feature type="transmembrane region" description="Helical" evidence="10">
    <location>
        <begin position="388"/>
        <end position="406"/>
    </location>
</feature>
<evidence type="ECO:0000256" key="9">
    <source>
        <dbReference type="SAM" id="MobiDB-lite"/>
    </source>
</evidence>
<keyword evidence="7 10" id="KW-1133">Transmembrane helix</keyword>
<accession>A0A5C6G421</accession>
<comment type="subcellular location">
    <subcellularLocation>
        <location evidence="1">Cell membrane</location>
        <topology evidence="1">Multi-pass membrane protein</topology>
    </subcellularLocation>
</comment>
<feature type="compositionally biased region" description="Basic and acidic residues" evidence="9">
    <location>
        <begin position="849"/>
        <end position="870"/>
    </location>
</feature>
<feature type="region of interest" description="Disordered" evidence="9">
    <location>
        <begin position="849"/>
        <end position="871"/>
    </location>
</feature>
<dbReference type="InterPro" id="IPR003593">
    <property type="entry name" value="AAA+_ATPase"/>
</dbReference>
<feature type="transmembrane region" description="Helical" evidence="10">
    <location>
        <begin position="899"/>
        <end position="917"/>
    </location>
</feature>
<evidence type="ECO:0000259" key="12">
    <source>
        <dbReference type="PROSITE" id="PS50929"/>
    </source>
</evidence>
<dbReference type="InterPro" id="IPR011527">
    <property type="entry name" value="ABC1_TM_dom"/>
</dbReference>
<protein>
    <recommendedName>
        <fullName evidence="15">ABC transporter, transmembrane domain, type 1</fullName>
    </recommendedName>
</protein>
<dbReference type="PANTHER" id="PTHR24223">
    <property type="entry name" value="ATP-BINDING CASSETTE SUB-FAMILY C"/>
    <property type="match status" value="1"/>
</dbReference>
<feature type="transmembrane region" description="Helical" evidence="10">
    <location>
        <begin position="156"/>
        <end position="175"/>
    </location>
</feature>
<feature type="transmembrane region" description="Helical" evidence="10">
    <location>
        <begin position="1035"/>
        <end position="1055"/>
    </location>
</feature>
<dbReference type="EMBL" id="SBHS01000034">
    <property type="protein sequence ID" value="TWU71957.1"/>
    <property type="molecule type" value="Genomic_DNA"/>
</dbReference>
<evidence type="ECO:0000259" key="11">
    <source>
        <dbReference type="PROSITE" id="PS50893"/>
    </source>
</evidence>
<dbReference type="SUPFAM" id="SSF90123">
    <property type="entry name" value="ABC transporter transmembrane region"/>
    <property type="match status" value="2"/>
</dbReference>
<dbReference type="InterPro" id="IPR003439">
    <property type="entry name" value="ABC_transporter-like_ATP-bd"/>
</dbReference>
<keyword evidence="3" id="KW-1003">Cell membrane</keyword>
<feature type="domain" description="ABC transmembrane type-1" evidence="12">
    <location>
        <begin position="283"/>
        <end position="556"/>
    </location>
</feature>
<dbReference type="SMART" id="SM00382">
    <property type="entry name" value="AAA"/>
    <property type="match status" value="2"/>
</dbReference>
<evidence type="ECO:0000256" key="2">
    <source>
        <dbReference type="ARBA" id="ARBA00022448"/>
    </source>
</evidence>
<evidence type="ECO:0000256" key="8">
    <source>
        <dbReference type="ARBA" id="ARBA00023136"/>
    </source>
</evidence>
<evidence type="ECO:0000313" key="14">
    <source>
        <dbReference type="Proteomes" id="UP000317257"/>
    </source>
</evidence>
<sequence>MDSVLRAIRADRDDSFGPQLGSQFDFTLLFEHGILTILPASLCIVVAPFYIFHYFRAPVCVSTGVLLWAKLAVLAVLLGVETASLVLWSVSSTFRSDASLAAFSLVCVSTLCVVAAVSLEHRHSFRSSTLISLYLSLTALLDIVKSRSLFLRPHLHAVGGLSAVAAAMKLALVLLQEFSKRTHVKDPVLRKSLSKEATSGIWNRSLFLWLNSTFLLGFRTILRIEDLGALGDDFSADHLSAMFEPIWAKCKSSPPPLHSSYALVKSALFTLLRPFLAVIVPRFLYTAFTFSQPLLLRRIVGFLGESDPSTSVRNGLIGATVLIYFGLAVTAARYNHLNNRMVTLLRGVLVSEIFKKTLVIDQSRAKEMAAATLMSTDVEGIALGLRKFHDILASFVEVGLGIYLITTIVGKASFLIIFPGFASTLAMYEIGRRMAPARVAWNKEVQNRVSVTSSMLQQIKNIKMIGLQPVVADQVQGLRETEMEYSKRFRVLEVIMSASVMLCYQLTPTIVMTAAILWTTFSTGLRASDTFTALAFVVITSLSMARAMLSYPIFVSTLGCFQRIQTYLLLEERRDRRQTINDLVVSNSYGSEKDPLYHSVSPVEKAPLELHSPQASTSVVFVNASVAAAAGKDPLLKNVNISVARSTLAVVLGRTGTGKSTFLRAIIGEANLTDGFVYVEKHQIAYCDQTPWLKNIPIRANITGDNAYDRDWYRTVVDACLLTEDLRQFPNGDQTLSGDNGSNLSGGQKQRIALARAVYYQASLLVLDNVLSALDRSTADAIFSRLFTPNGLLKRLGSTVVMTVHSAEYIKSADQTLVIDDQGSIKSVTGPGEAEQGQCDVAEWLSPSADEKAEEKPEATNESDAARDEGGSSANKELLIRRQGDFSLYSFYLKSTTRWLWAIWLLTVVFVSVAERLPEIFLRIWLDVAPKSKVYLVGYILFGFSSFTAAGITLSLYYLKIVPNSSQNLHRVLLDKVMGSTLSFLSSTSNGSLLNLFSQDMSLISQDLPLAFFRLLYSFFLLITDIGIIAAGASYIAVIIPFILICLYIIQYFYLRTSRQMRYIDLEAKTPLYTQFSEISAGLMHIRSFGGDSQCLSRSRQLLDDSQRPFYYMFCIQRWLGLVSELCVLGVATILVSVALCFRGTTSQNAMGLSLLTLIQFGDSILTLLNTWIDTETSLGAIARIKSFSENTPSEEDGSGADLPPDFLKRGEIKMVEVTSTYDSSDTSSKALDNVSLDIAPGQKVAVVGRTGSGKSSLILTLLNFLHYKGTIRIDGVDLYRIPRQRLRSLITTIPQEMVELPGTVRENIMPINRKERGRPVHDTMLGDVLERVGLGEHVKAHGGLDAPFVDMGFSHGQKQLLAIARAMLHKLENDSSILLVDEATSAMDAETAGVMQQAIDDMFSDCTVIAISHQPRDIGTVDLVLSIEEGRLEVDARR</sequence>
<dbReference type="InterPro" id="IPR027417">
    <property type="entry name" value="P-loop_NTPase"/>
</dbReference>
<proteinExistence type="predicted"/>
<gene>
    <name evidence="13" type="ORF">ED733_001080</name>
</gene>
<dbReference type="GO" id="GO:0005886">
    <property type="term" value="C:plasma membrane"/>
    <property type="evidence" value="ECO:0007669"/>
    <property type="project" value="UniProtKB-SubCell"/>
</dbReference>
<feature type="domain" description="ABC transporter" evidence="11">
    <location>
        <begin position="1213"/>
        <end position="1439"/>
    </location>
</feature>
<feature type="transmembrane region" description="Helical" evidence="10">
    <location>
        <begin position="315"/>
        <end position="334"/>
    </location>
</feature>
<evidence type="ECO:0008006" key="15">
    <source>
        <dbReference type="Google" id="ProtNLM"/>
    </source>
</evidence>
<dbReference type="PROSITE" id="PS50893">
    <property type="entry name" value="ABC_TRANSPORTER_2"/>
    <property type="match status" value="2"/>
</dbReference>
<evidence type="ECO:0000256" key="1">
    <source>
        <dbReference type="ARBA" id="ARBA00004651"/>
    </source>
</evidence>
<feature type="domain" description="ABC transmembrane type-1" evidence="12">
    <location>
        <begin position="935"/>
        <end position="1177"/>
    </location>
</feature>
<evidence type="ECO:0000313" key="13">
    <source>
        <dbReference type="EMBL" id="TWU71957.1"/>
    </source>
</evidence>
<feature type="transmembrane region" description="Helical" evidence="10">
    <location>
        <begin position="1011"/>
        <end position="1029"/>
    </location>
</feature>
<keyword evidence="6" id="KW-0067">ATP-binding</keyword>
<feature type="transmembrane region" description="Helical" evidence="10">
    <location>
        <begin position="275"/>
        <end position="295"/>
    </location>
</feature>
<evidence type="ECO:0000256" key="3">
    <source>
        <dbReference type="ARBA" id="ARBA00022475"/>
    </source>
</evidence>
<keyword evidence="5" id="KW-0547">Nucleotide-binding</keyword>
<reference evidence="14" key="1">
    <citation type="submission" date="2018-12" db="EMBL/GenBank/DDBJ databases">
        <title>The complete genome of Metarhizium rileyi, a key fungal pathogen of Lepidoptera.</title>
        <authorList>
            <person name="Binneck E."/>
            <person name="Lastra C.C.L."/>
            <person name="Sosa-Gomez D.R."/>
        </authorList>
    </citation>
    <scope>NUCLEOTIDE SEQUENCE [LARGE SCALE GENOMIC DNA]</scope>
    <source>
        <strain evidence="14">Cep018-CH2</strain>
    </source>
</reference>
<dbReference type="InterPro" id="IPR056227">
    <property type="entry name" value="TMD0_ABC"/>
</dbReference>
<dbReference type="InterPro" id="IPR044726">
    <property type="entry name" value="ABCC_6TM_D2"/>
</dbReference>
<dbReference type="Proteomes" id="UP000317257">
    <property type="component" value="Unassembled WGS sequence"/>
</dbReference>
<feature type="transmembrane region" description="Helical" evidence="10">
    <location>
        <begin position="530"/>
        <end position="549"/>
    </location>
</feature>
<dbReference type="GO" id="GO:0005524">
    <property type="term" value="F:ATP binding"/>
    <property type="evidence" value="ECO:0007669"/>
    <property type="project" value="UniProtKB-KW"/>
</dbReference>
<evidence type="ECO:0000256" key="5">
    <source>
        <dbReference type="ARBA" id="ARBA00022741"/>
    </source>
</evidence>
<feature type="transmembrane region" description="Helical" evidence="10">
    <location>
        <begin position="131"/>
        <end position="150"/>
    </location>
</feature>
<name>A0A5C6G421_METRR</name>
<dbReference type="Pfam" id="PF00664">
    <property type="entry name" value="ABC_membrane"/>
    <property type="match status" value="2"/>
</dbReference>
<dbReference type="GO" id="GO:0140359">
    <property type="term" value="F:ABC-type transporter activity"/>
    <property type="evidence" value="ECO:0007669"/>
    <property type="project" value="InterPro"/>
</dbReference>
<keyword evidence="8 10" id="KW-0472">Membrane</keyword>
<dbReference type="Pfam" id="PF00005">
    <property type="entry name" value="ABC_tran"/>
    <property type="match status" value="2"/>
</dbReference>
<dbReference type="Gene3D" id="1.20.1560.10">
    <property type="entry name" value="ABC transporter type 1, transmembrane domain"/>
    <property type="match status" value="2"/>
</dbReference>